<accession>A0A6G6WEU1</accession>
<gene>
    <name evidence="1" type="ORF">G5V58_14005</name>
</gene>
<dbReference type="Gene3D" id="3.90.226.10">
    <property type="entry name" value="2-enoyl-CoA Hydratase, Chain A, domain 1"/>
    <property type="match status" value="1"/>
</dbReference>
<dbReference type="InterPro" id="IPR001753">
    <property type="entry name" value="Enoyl-CoA_hydra/iso"/>
</dbReference>
<dbReference type="EMBL" id="CP049257">
    <property type="protein sequence ID" value="QIG43729.1"/>
    <property type="molecule type" value="Genomic_DNA"/>
</dbReference>
<dbReference type="GO" id="GO:0006635">
    <property type="term" value="P:fatty acid beta-oxidation"/>
    <property type="evidence" value="ECO:0007669"/>
    <property type="project" value="TreeGrafter"/>
</dbReference>
<dbReference type="KEGG" id="nano:G5V58_14005"/>
<evidence type="ECO:0000313" key="2">
    <source>
        <dbReference type="Proteomes" id="UP000502996"/>
    </source>
</evidence>
<dbReference type="Proteomes" id="UP000502996">
    <property type="component" value="Chromosome"/>
</dbReference>
<dbReference type="InterPro" id="IPR029045">
    <property type="entry name" value="ClpP/crotonase-like_dom_sf"/>
</dbReference>
<dbReference type="PANTHER" id="PTHR11941">
    <property type="entry name" value="ENOYL-COA HYDRATASE-RELATED"/>
    <property type="match status" value="1"/>
</dbReference>
<name>A0A6G6WEU1_9ACTN</name>
<proteinExistence type="predicted"/>
<reference evidence="1 2" key="1">
    <citation type="submission" date="2020-02" db="EMBL/GenBank/DDBJ databases">
        <title>Full genome sequence of Nocardioides sp. R-3366.</title>
        <authorList>
            <person name="Im W.-T."/>
        </authorList>
    </citation>
    <scope>NUCLEOTIDE SEQUENCE [LARGE SCALE GENOMIC DNA]</scope>
    <source>
        <strain evidence="1 2">R-3366</strain>
    </source>
</reference>
<dbReference type="CDD" id="cd06558">
    <property type="entry name" value="crotonase-like"/>
    <property type="match status" value="1"/>
</dbReference>
<dbReference type="GO" id="GO:0003824">
    <property type="term" value="F:catalytic activity"/>
    <property type="evidence" value="ECO:0007669"/>
    <property type="project" value="UniProtKB-ARBA"/>
</dbReference>
<dbReference type="Pfam" id="PF00378">
    <property type="entry name" value="ECH_1"/>
    <property type="match status" value="1"/>
</dbReference>
<organism evidence="1 2">
    <name type="scientific">Nocardioides anomalus</name>
    <dbReference type="NCBI Taxonomy" id="2712223"/>
    <lineage>
        <taxon>Bacteria</taxon>
        <taxon>Bacillati</taxon>
        <taxon>Actinomycetota</taxon>
        <taxon>Actinomycetes</taxon>
        <taxon>Propionibacteriales</taxon>
        <taxon>Nocardioidaceae</taxon>
        <taxon>Nocardioides</taxon>
    </lineage>
</organism>
<dbReference type="NCBIfam" id="NF004858">
    <property type="entry name" value="PRK06213.1"/>
    <property type="match status" value="1"/>
</dbReference>
<dbReference type="AlphaFoldDB" id="A0A6G6WEU1"/>
<sequence length="233" mass="23927">MTTGTDVAVVTVRTTASAVVATLDDGKVNALGLEHVHGLRAALTTATEHELPLVLAGRPGVLSAGFELALVEADDDEDFRHLLVETELLCLDLLTAPVPVVVACTGHAVAAGVLLLLCADHRVGTTGDHLVGFTEVRLGMVLPDFALTLARARLDPRAFVRATVLGEALAPGAAVDAGFLDVVADDPVAAAEAAAADLAALVGPALATTRRLAHAPTVDTLLRQSLLAPDRQP</sequence>
<evidence type="ECO:0000313" key="1">
    <source>
        <dbReference type="EMBL" id="QIG43729.1"/>
    </source>
</evidence>
<protein>
    <submittedName>
        <fullName evidence="1">Crotonase/enoyl-CoA hydratase family protein</fullName>
    </submittedName>
</protein>
<keyword evidence="2" id="KW-1185">Reference proteome</keyword>
<dbReference type="PANTHER" id="PTHR11941:SF54">
    <property type="entry name" value="ENOYL-COA HYDRATASE, MITOCHONDRIAL"/>
    <property type="match status" value="1"/>
</dbReference>
<dbReference type="RefSeq" id="WP_165233791.1">
    <property type="nucleotide sequence ID" value="NZ_CP049257.1"/>
</dbReference>
<dbReference type="SUPFAM" id="SSF52096">
    <property type="entry name" value="ClpP/crotonase"/>
    <property type="match status" value="1"/>
</dbReference>